<reference evidence="1" key="1">
    <citation type="journal article" date="2020" name="Nature">
        <title>Giant virus diversity and host interactions through global metagenomics.</title>
        <authorList>
            <person name="Schulz F."/>
            <person name="Roux S."/>
            <person name="Paez-Espino D."/>
            <person name="Jungbluth S."/>
            <person name="Walsh D.A."/>
            <person name="Denef V.J."/>
            <person name="McMahon K.D."/>
            <person name="Konstantinidis K.T."/>
            <person name="Eloe-Fadrosh E.A."/>
            <person name="Kyrpides N.C."/>
            <person name="Woyke T."/>
        </authorList>
    </citation>
    <scope>NUCLEOTIDE SEQUENCE</scope>
    <source>
        <strain evidence="1">GVMAG-S-3300013094-109</strain>
    </source>
</reference>
<dbReference type="EMBL" id="MN740990">
    <property type="protein sequence ID" value="QHU21437.1"/>
    <property type="molecule type" value="Genomic_DNA"/>
</dbReference>
<accession>A0A6C0KXM4</accession>
<protein>
    <submittedName>
        <fullName evidence="1">Uncharacterized protein</fullName>
    </submittedName>
</protein>
<evidence type="ECO:0000313" key="1">
    <source>
        <dbReference type="EMBL" id="QHU21437.1"/>
    </source>
</evidence>
<sequence length="148" mass="18438">MNNEEHCLLLMKRLPIELLKHIKCYISPLILLILNKKHYDKYHSYIKLYVLNVKNQYDNYVRDTIRRDNFFVFKRILDESLKKWKNFKNYFYKGKIYINYLYFLREYCCTNESDNCKKILDSYLFERGLSKNQHKKNLVKIIKRQWMN</sequence>
<proteinExistence type="predicted"/>
<dbReference type="AlphaFoldDB" id="A0A6C0KXM4"/>
<name>A0A6C0KXM4_9ZZZZ</name>
<organism evidence="1">
    <name type="scientific">viral metagenome</name>
    <dbReference type="NCBI Taxonomy" id="1070528"/>
    <lineage>
        <taxon>unclassified sequences</taxon>
        <taxon>metagenomes</taxon>
        <taxon>organismal metagenomes</taxon>
    </lineage>
</organism>